<evidence type="ECO:0008006" key="2">
    <source>
        <dbReference type="Google" id="ProtNLM"/>
    </source>
</evidence>
<name>A0A6C0HI56_9ZZZZ</name>
<dbReference type="InterPro" id="IPR029063">
    <property type="entry name" value="SAM-dependent_MTases_sf"/>
</dbReference>
<dbReference type="AlphaFoldDB" id="A0A6C0HI56"/>
<dbReference type="EMBL" id="MN739966">
    <property type="protein sequence ID" value="QHT80179.1"/>
    <property type="molecule type" value="Genomic_DNA"/>
</dbReference>
<dbReference type="SUPFAM" id="SSF53335">
    <property type="entry name" value="S-adenosyl-L-methionine-dependent methyltransferases"/>
    <property type="match status" value="1"/>
</dbReference>
<protein>
    <recommendedName>
        <fullName evidence="2">Methyltransferase</fullName>
    </recommendedName>
</protein>
<dbReference type="Pfam" id="PF03269">
    <property type="entry name" value="DUF268"/>
    <property type="match status" value="1"/>
</dbReference>
<reference evidence="1" key="1">
    <citation type="journal article" date="2020" name="Nature">
        <title>Giant virus diversity and host interactions through global metagenomics.</title>
        <authorList>
            <person name="Schulz F."/>
            <person name="Roux S."/>
            <person name="Paez-Espino D."/>
            <person name="Jungbluth S."/>
            <person name="Walsh D.A."/>
            <person name="Denef V.J."/>
            <person name="McMahon K.D."/>
            <person name="Konstantinidis K.T."/>
            <person name="Eloe-Fadrosh E.A."/>
            <person name="Kyrpides N.C."/>
            <person name="Woyke T."/>
        </authorList>
    </citation>
    <scope>NUCLEOTIDE SEQUENCE</scope>
    <source>
        <strain evidence="1">GVMAG-M-3300023184-120</strain>
    </source>
</reference>
<proteinExistence type="predicted"/>
<accession>A0A6C0HI56</accession>
<dbReference type="InterPro" id="IPR004951">
    <property type="entry name" value="DUF268_CAE_spp"/>
</dbReference>
<organism evidence="1">
    <name type="scientific">viral metagenome</name>
    <dbReference type="NCBI Taxonomy" id="1070528"/>
    <lineage>
        <taxon>unclassified sequences</taxon>
        <taxon>metagenomes</taxon>
        <taxon>organismal metagenomes</taxon>
    </lineage>
</organism>
<evidence type="ECO:0000313" key="1">
    <source>
        <dbReference type="EMBL" id="QHT80179.1"/>
    </source>
</evidence>
<sequence length="251" mass="28580">MSLYLTPCKTIPDELIARFTLEGTIPVLDWYLDKNYSKFLNWTNPLIETYLKDNSISNIVMGNGHSPYGKNACTLLLHAFQEYEIRNKKVAVVGSTTPWLEAILLNLGNKVTTVEYNVPITTFPNLSCVDAETFETTCMEYDCIVSYSTIQHCGLGCYGEHLDPEGDLKLMESIHKNLSNNGVLIWSCPVGKDALVWNAQRVYGELRLPMIFEKFKELKWLGCSKEECFELPLAKYQKNMPIVVLEKKIAF</sequence>